<evidence type="ECO:0000313" key="24">
    <source>
        <dbReference type="Proteomes" id="UP000260649"/>
    </source>
</evidence>
<comment type="pathway">
    <text evidence="5">Metabolic intermediate biosynthesis; prephenate biosynthesis; prephenate from chorismate: step 1/1.</text>
</comment>
<evidence type="ECO:0000256" key="14">
    <source>
        <dbReference type="ARBA" id="ARBA00023239"/>
    </source>
</evidence>
<proteinExistence type="predicted"/>
<evidence type="ECO:0000256" key="2">
    <source>
        <dbReference type="ARBA" id="ARBA00002364"/>
    </source>
</evidence>
<dbReference type="Pfam" id="PF01817">
    <property type="entry name" value="CM_2"/>
    <property type="match status" value="1"/>
</dbReference>
<dbReference type="InterPro" id="IPR002701">
    <property type="entry name" value="CM_II_prokaryot"/>
</dbReference>
<evidence type="ECO:0000256" key="18">
    <source>
        <dbReference type="ARBA" id="ARBA00047848"/>
    </source>
</evidence>
<dbReference type="AlphaFoldDB" id="A0A3E2B4D8"/>
<evidence type="ECO:0000256" key="10">
    <source>
        <dbReference type="ARBA" id="ARBA00022605"/>
    </source>
</evidence>
<dbReference type="FunFam" id="3.40.190.10:FF:000034">
    <property type="entry name" value="Chorismate mutase/prephenate dehydratase"/>
    <property type="match status" value="1"/>
</dbReference>
<dbReference type="SMART" id="SM00830">
    <property type="entry name" value="CM_2"/>
    <property type="match status" value="1"/>
</dbReference>
<dbReference type="SUPFAM" id="SSF48600">
    <property type="entry name" value="Chorismate mutase II"/>
    <property type="match status" value="1"/>
</dbReference>
<dbReference type="PROSITE" id="PS00857">
    <property type="entry name" value="PREPHENATE_DEHYDR_1"/>
    <property type="match status" value="1"/>
</dbReference>
<keyword evidence="14 23" id="KW-0456">Lyase</keyword>
<comment type="function">
    <text evidence="2">Catalyzes the Claisen rearrangement of chorismate to prephenate and the decarboxylation/dehydration of prephenate to phenylpyruvate.</text>
</comment>
<feature type="site" description="Essential for prephenate dehydratase activity" evidence="19">
    <location>
        <position position="283"/>
    </location>
</feature>
<evidence type="ECO:0000256" key="7">
    <source>
        <dbReference type="ARBA" id="ARBA00014401"/>
    </source>
</evidence>
<evidence type="ECO:0000256" key="3">
    <source>
        <dbReference type="ARBA" id="ARBA00004496"/>
    </source>
</evidence>
<dbReference type="PROSITE" id="PS51171">
    <property type="entry name" value="PREPHENATE_DEHYDR_3"/>
    <property type="match status" value="1"/>
</dbReference>
<dbReference type="OrthoDB" id="9802281at2"/>
<comment type="pathway">
    <text evidence="4">Amino-acid biosynthesis; L-phenylalanine biosynthesis; phenylpyruvate from prephenate: step 1/1.</text>
</comment>
<dbReference type="Pfam" id="PF00800">
    <property type="entry name" value="PDT"/>
    <property type="match status" value="1"/>
</dbReference>
<keyword evidence="15" id="KW-0511">Multifunctional enzyme</keyword>
<dbReference type="Gene3D" id="1.20.59.10">
    <property type="entry name" value="Chorismate mutase"/>
    <property type="match status" value="1"/>
</dbReference>
<evidence type="ECO:0000256" key="15">
    <source>
        <dbReference type="ARBA" id="ARBA00023268"/>
    </source>
</evidence>
<dbReference type="PANTHER" id="PTHR21022">
    <property type="entry name" value="PREPHENATE DEHYDRATASE P PROTEIN"/>
    <property type="match status" value="1"/>
</dbReference>
<dbReference type="GO" id="GO:0005737">
    <property type="term" value="C:cytoplasm"/>
    <property type="evidence" value="ECO:0007669"/>
    <property type="project" value="UniProtKB-SubCell"/>
</dbReference>
<dbReference type="InterPro" id="IPR002912">
    <property type="entry name" value="ACT_dom"/>
</dbReference>
<comment type="catalytic activity">
    <reaction evidence="1">
        <text>chorismate = prephenate</text>
        <dbReference type="Rhea" id="RHEA:13897"/>
        <dbReference type="ChEBI" id="CHEBI:29748"/>
        <dbReference type="ChEBI" id="CHEBI:29934"/>
        <dbReference type="EC" id="5.4.99.5"/>
    </reaction>
</comment>
<dbReference type="UniPathway" id="UPA00120">
    <property type="reaction ID" value="UER00203"/>
</dbReference>
<dbReference type="RefSeq" id="WP_117142020.1">
    <property type="nucleotide sequence ID" value="NZ_CAKXKJ010000006.1"/>
</dbReference>
<dbReference type="InterPro" id="IPR036979">
    <property type="entry name" value="CM_dom_sf"/>
</dbReference>
<accession>A0A3E2B4D8</accession>
<dbReference type="EMBL" id="QQRQ01000006">
    <property type="protein sequence ID" value="RFT06854.1"/>
    <property type="molecule type" value="Genomic_DNA"/>
</dbReference>
<evidence type="ECO:0000313" key="23">
    <source>
        <dbReference type="EMBL" id="RFT06854.1"/>
    </source>
</evidence>
<dbReference type="NCBIfam" id="NF008865">
    <property type="entry name" value="PRK11898.1"/>
    <property type="match status" value="1"/>
</dbReference>
<evidence type="ECO:0000256" key="1">
    <source>
        <dbReference type="ARBA" id="ARBA00000824"/>
    </source>
</evidence>
<sequence>MNLEELRTEIDAIDDTLVNAFAQRMDVVARVSQAKKEQGLPTLDPARERAKLADIASKLPPELAQYGYALWSMLFEISRGYQNAMNPQPSALRKEIEGAMASTPNLFPPSATVACQGVEGAYSQLACEKLFKHPQVMYFGSFESVFSAIENGFCDYGVLPLENSTAGSVKQIYDLMLRHSSFKIVRSTRLKIDHNLVAKKGTKLEDIKEIFSHPQAISQCSAYLEKLGKDVKITPCENTAAAAEAVAQSDRKDVAAIASHSCVALYGLERLAADIQDRSNNYTRFICISKKLEIYPGADKTSLMVVLPHRPGSLYQILARFYALGLNLIKLESRPLPDREFEFMFYFDLETSVYSDEFIRMVDDLSAVCEEFQYLGSYSEVI</sequence>
<dbReference type="EC" id="4.2.1.51" evidence="6"/>
<dbReference type="CDD" id="cd04905">
    <property type="entry name" value="ACT_CM-PDT"/>
    <property type="match status" value="1"/>
</dbReference>
<dbReference type="PROSITE" id="PS51671">
    <property type="entry name" value="ACT"/>
    <property type="match status" value="1"/>
</dbReference>
<dbReference type="InterPro" id="IPR036263">
    <property type="entry name" value="Chorismate_II_sf"/>
</dbReference>
<comment type="catalytic activity">
    <reaction evidence="18">
        <text>prephenate + H(+) = 3-phenylpyruvate + CO2 + H2O</text>
        <dbReference type="Rhea" id="RHEA:21648"/>
        <dbReference type="ChEBI" id="CHEBI:15377"/>
        <dbReference type="ChEBI" id="CHEBI:15378"/>
        <dbReference type="ChEBI" id="CHEBI:16526"/>
        <dbReference type="ChEBI" id="CHEBI:18005"/>
        <dbReference type="ChEBI" id="CHEBI:29934"/>
        <dbReference type="EC" id="4.2.1.51"/>
    </reaction>
</comment>
<evidence type="ECO:0000256" key="12">
    <source>
        <dbReference type="ARBA" id="ARBA00023222"/>
    </source>
</evidence>
<keyword evidence="9" id="KW-0963">Cytoplasm</keyword>
<dbReference type="InterPro" id="IPR045865">
    <property type="entry name" value="ACT-like_dom_sf"/>
</dbReference>
<dbReference type="GO" id="GO:0046417">
    <property type="term" value="P:chorismate metabolic process"/>
    <property type="evidence" value="ECO:0007669"/>
    <property type="project" value="InterPro"/>
</dbReference>
<keyword evidence="13" id="KW-0413">Isomerase</keyword>
<evidence type="ECO:0000259" key="20">
    <source>
        <dbReference type="PROSITE" id="PS51168"/>
    </source>
</evidence>
<dbReference type="Gene3D" id="3.30.70.260">
    <property type="match status" value="1"/>
</dbReference>
<evidence type="ECO:0000259" key="22">
    <source>
        <dbReference type="PROSITE" id="PS51671"/>
    </source>
</evidence>
<keyword evidence="10" id="KW-0028">Amino-acid biosynthesis</keyword>
<dbReference type="PROSITE" id="PS51168">
    <property type="entry name" value="CHORISMATE_MUT_2"/>
    <property type="match status" value="1"/>
</dbReference>
<dbReference type="UniPathway" id="UPA00121">
    <property type="reaction ID" value="UER00345"/>
</dbReference>
<comment type="caution">
    <text evidence="23">The sequence shown here is derived from an EMBL/GenBank/DDBJ whole genome shotgun (WGS) entry which is preliminary data.</text>
</comment>
<dbReference type="GeneID" id="97995135"/>
<protein>
    <recommendedName>
        <fullName evidence="7">Bifunctional chorismate mutase/prephenate dehydratase</fullName>
        <ecNumber evidence="6">4.2.1.51</ecNumber>
    </recommendedName>
    <alternativeName>
        <fullName evidence="17">Chorismate mutase-prephenate dehydratase</fullName>
    </alternativeName>
    <alternativeName>
        <fullName evidence="8">Prephenate dehydratase</fullName>
    </alternativeName>
    <alternativeName>
        <fullName evidence="16">p-protein</fullName>
    </alternativeName>
</protein>
<feature type="domain" description="Prephenate dehydratase" evidence="21">
    <location>
        <begin position="112"/>
        <end position="290"/>
    </location>
</feature>
<dbReference type="InterPro" id="IPR008242">
    <property type="entry name" value="Chor_mutase/pphenate_deHydtase"/>
</dbReference>
<comment type="subcellular location">
    <subcellularLocation>
        <location evidence="3">Cytoplasm</location>
    </subcellularLocation>
</comment>
<dbReference type="SUPFAM" id="SSF55021">
    <property type="entry name" value="ACT-like"/>
    <property type="match status" value="1"/>
</dbReference>
<evidence type="ECO:0000256" key="16">
    <source>
        <dbReference type="ARBA" id="ARBA00031175"/>
    </source>
</evidence>
<evidence type="ECO:0000256" key="5">
    <source>
        <dbReference type="ARBA" id="ARBA00004817"/>
    </source>
</evidence>
<evidence type="ECO:0000256" key="4">
    <source>
        <dbReference type="ARBA" id="ARBA00004741"/>
    </source>
</evidence>
<evidence type="ECO:0000256" key="11">
    <source>
        <dbReference type="ARBA" id="ARBA00023141"/>
    </source>
</evidence>
<dbReference type="InterPro" id="IPR001086">
    <property type="entry name" value="Preph_deHydtase"/>
</dbReference>
<dbReference type="SUPFAM" id="SSF53850">
    <property type="entry name" value="Periplasmic binding protein-like II"/>
    <property type="match status" value="1"/>
</dbReference>
<dbReference type="PANTHER" id="PTHR21022:SF19">
    <property type="entry name" value="PREPHENATE DEHYDRATASE-RELATED"/>
    <property type="match status" value="1"/>
</dbReference>
<dbReference type="InterPro" id="IPR018528">
    <property type="entry name" value="Preph_deHydtase_CS"/>
</dbReference>
<reference evidence="23 24" key="1">
    <citation type="submission" date="2018-07" db="EMBL/GenBank/DDBJ databases">
        <title>GABA Modulating Bacteria of the Human Gut Microbiota.</title>
        <authorList>
            <person name="Strandwitz P."/>
            <person name="Kim K.H."/>
            <person name="Terekhova D."/>
            <person name="Liu J.K."/>
            <person name="Sharma A."/>
            <person name="Levering J."/>
            <person name="Mcdonald D."/>
            <person name="Dietrich D."/>
            <person name="Ramadhar T.R."/>
            <person name="Lekbua A."/>
            <person name="Mroue N."/>
            <person name="Liston C."/>
            <person name="Stewart E.J."/>
            <person name="Dubin M.J."/>
            <person name="Zengler K."/>
            <person name="Knight R."/>
            <person name="Gilbert J.A."/>
            <person name="Clardy J."/>
            <person name="Lewis K."/>
        </authorList>
    </citation>
    <scope>NUCLEOTIDE SEQUENCE [LARGE SCALE GENOMIC DNA]</scope>
    <source>
        <strain evidence="23 24">KLE1738</strain>
    </source>
</reference>
<evidence type="ECO:0000256" key="9">
    <source>
        <dbReference type="ARBA" id="ARBA00022490"/>
    </source>
</evidence>
<dbReference type="PIRSF" id="PIRSF001500">
    <property type="entry name" value="Chor_mut_pdt_Ppr"/>
    <property type="match status" value="1"/>
</dbReference>
<feature type="domain" description="Chorismate mutase" evidence="20">
    <location>
        <begin position="1"/>
        <end position="86"/>
    </location>
</feature>
<feature type="domain" description="ACT" evidence="22">
    <location>
        <begin position="302"/>
        <end position="382"/>
    </location>
</feature>
<evidence type="ECO:0000256" key="8">
    <source>
        <dbReference type="ARBA" id="ARBA00021872"/>
    </source>
</evidence>
<dbReference type="CDD" id="cd13631">
    <property type="entry name" value="PBP2_Ct-PDT_like"/>
    <property type="match status" value="1"/>
</dbReference>
<keyword evidence="12" id="KW-0584">Phenylalanine biosynthesis</keyword>
<dbReference type="GO" id="GO:0009094">
    <property type="term" value="P:L-phenylalanine biosynthetic process"/>
    <property type="evidence" value="ECO:0007669"/>
    <property type="project" value="UniProtKB-UniPathway"/>
</dbReference>
<keyword evidence="11" id="KW-0057">Aromatic amino acid biosynthesis</keyword>
<evidence type="ECO:0000256" key="19">
    <source>
        <dbReference type="PIRSR" id="PIRSR001500-2"/>
    </source>
</evidence>
<dbReference type="GO" id="GO:0004664">
    <property type="term" value="F:prephenate dehydratase activity"/>
    <property type="evidence" value="ECO:0007669"/>
    <property type="project" value="UniProtKB-EC"/>
</dbReference>
<name>A0A3E2B4D8_9FIRM</name>
<evidence type="ECO:0000259" key="21">
    <source>
        <dbReference type="PROSITE" id="PS51171"/>
    </source>
</evidence>
<gene>
    <name evidence="23" type="ORF">DV520_05220</name>
</gene>
<dbReference type="GO" id="GO:0004106">
    <property type="term" value="F:chorismate mutase activity"/>
    <property type="evidence" value="ECO:0007669"/>
    <property type="project" value="UniProtKB-EC"/>
</dbReference>
<dbReference type="Gene3D" id="3.40.190.10">
    <property type="entry name" value="Periplasmic binding protein-like II"/>
    <property type="match status" value="2"/>
</dbReference>
<dbReference type="Proteomes" id="UP000260649">
    <property type="component" value="Unassembled WGS sequence"/>
</dbReference>
<keyword evidence="24" id="KW-1185">Reference proteome</keyword>
<evidence type="ECO:0000256" key="6">
    <source>
        <dbReference type="ARBA" id="ARBA00013147"/>
    </source>
</evidence>
<evidence type="ECO:0000256" key="13">
    <source>
        <dbReference type="ARBA" id="ARBA00023235"/>
    </source>
</evidence>
<evidence type="ECO:0000256" key="17">
    <source>
        <dbReference type="ARBA" id="ARBA00031520"/>
    </source>
</evidence>
<organism evidence="23 24">
    <name type="scientific">Evtepia gabavorous</name>
    <dbReference type="NCBI Taxonomy" id="2211183"/>
    <lineage>
        <taxon>Bacteria</taxon>
        <taxon>Bacillati</taxon>
        <taxon>Bacillota</taxon>
        <taxon>Clostridia</taxon>
        <taxon>Eubacteriales</taxon>
        <taxon>Evtepia</taxon>
    </lineage>
</organism>